<dbReference type="Proteomes" id="UP000004291">
    <property type="component" value="Chromosome"/>
</dbReference>
<dbReference type="InterPro" id="IPR026286">
    <property type="entry name" value="MaiA/AMDase"/>
</dbReference>
<reference evidence="1 2" key="2">
    <citation type="submission" date="2012-06" db="EMBL/GenBank/DDBJ databases">
        <authorList>
            <person name="Fiebig A."/>
        </authorList>
    </citation>
    <scope>NUCLEOTIDE SEQUENCE [LARGE SCALE GENOMIC DNA]</scope>
    <source>
        <strain evidence="1 2">DFL-43</strain>
    </source>
</reference>
<dbReference type="eggNOG" id="COG3473">
    <property type="taxonomic scope" value="Bacteria"/>
</dbReference>
<gene>
    <name evidence="1" type="ORF">HPDFL43_12196</name>
</gene>
<dbReference type="GO" id="GO:0050076">
    <property type="term" value="F:maleate isomerase activity"/>
    <property type="evidence" value="ECO:0007669"/>
    <property type="project" value="UniProtKB-EC"/>
</dbReference>
<comment type="caution">
    <text evidence="1">The sequence shown here is derived from an EMBL/GenBank/DDBJ whole genome shotgun (WGS) entry which is preliminary data.</text>
</comment>
<dbReference type="Pfam" id="PF17645">
    <property type="entry name" value="Amdase"/>
    <property type="match status" value="1"/>
</dbReference>
<evidence type="ECO:0000313" key="2">
    <source>
        <dbReference type="Proteomes" id="UP000004291"/>
    </source>
</evidence>
<dbReference type="EC" id="5.2.1.1" evidence="1"/>
<dbReference type="EMBL" id="ABIA03000004">
    <property type="protein sequence ID" value="EDQ32561.1"/>
    <property type="molecule type" value="Genomic_DNA"/>
</dbReference>
<dbReference type="Gene3D" id="3.40.50.12500">
    <property type="match status" value="1"/>
</dbReference>
<dbReference type="HOGENOM" id="CLU_068086_3_0_5"/>
<dbReference type="PANTHER" id="PTHR40267">
    <property type="entry name" value="BLR3294 PROTEIN"/>
    <property type="match status" value="1"/>
</dbReference>
<dbReference type="STRING" id="411684.HPDFL43_12196"/>
<evidence type="ECO:0000313" key="1">
    <source>
        <dbReference type="EMBL" id="EDQ32561.1"/>
    </source>
</evidence>
<dbReference type="InterPro" id="IPR053714">
    <property type="entry name" value="Iso_Racemase_Enz_sf"/>
</dbReference>
<accession>A9DBN1</accession>
<keyword evidence="1" id="KW-0413">Isomerase</keyword>
<dbReference type="PANTHER" id="PTHR40267:SF1">
    <property type="entry name" value="BLR3294 PROTEIN"/>
    <property type="match status" value="1"/>
</dbReference>
<name>A9DBN1_HOEPD</name>
<organism evidence="1 2">
    <name type="scientific">Hoeflea phototrophica (strain DSM 17068 / NCIMB 14078 / DFL-43)</name>
    <dbReference type="NCBI Taxonomy" id="411684"/>
    <lineage>
        <taxon>Bacteria</taxon>
        <taxon>Pseudomonadati</taxon>
        <taxon>Pseudomonadota</taxon>
        <taxon>Alphaproteobacteria</taxon>
        <taxon>Hyphomicrobiales</taxon>
        <taxon>Rhizobiaceae</taxon>
        <taxon>Hoeflea</taxon>
    </lineage>
</organism>
<dbReference type="AlphaFoldDB" id="A9DBN1"/>
<proteinExistence type="predicted"/>
<reference evidence="1 2" key="1">
    <citation type="submission" date="2007-10" db="EMBL/GenBank/DDBJ databases">
        <authorList>
            <person name="Wagner-Dobler I."/>
            <person name="Ferriera S."/>
            <person name="Johnson J."/>
            <person name="Kravitz S."/>
            <person name="Beeson K."/>
            <person name="Sutton G."/>
            <person name="Rogers Y.-H."/>
            <person name="Friedman R."/>
            <person name="Frazier M."/>
            <person name="Venter J.C."/>
        </authorList>
    </citation>
    <scope>NUCLEOTIDE SEQUENCE [LARGE SCALE GENOMIC DNA]</scope>
    <source>
        <strain evidence="1 2">DFL-43</strain>
    </source>
</reference>
<protein>
    <submittedName>
        <fullName evidence="1">Maleate cis-trans isomerase</fullName>
        <ecNumber evidence="1">5.2.1.1</ecNumber>
    </submittedName>
</protein>
<sequence>MAFETEPRNEPRLGLVVLQADETIEGDFRRIMPSDVDLYVSRVPSSVDVTPGTLAEMENHIGQSASLFPTPASFDVIGYGCTSGTSVIGIERVGDLVRSGASVKAVTEPISALLAASGHLGVTRLAFLSPYIENVSSALRSVLAENGIETPVFGSFETGEEAVVARISPASLIEAAVEIGKSTDAEAIFISCTNLRTLDIISTIEDRVGKPVLSSNQVLIWHMCQLAGVKTGKAGFGKLLSGVQ</sequence>
<keyword evidence="2" id="KW-1185">Reference proteome</keyword>
<dbReference type="PIRSF" id="PIRSF015736">
    <property type="entry name" value="MI"/>
    <property type="match status" value="1"/>
</dbReference>